<protein>
    <submittedName>
        <fullName evidence="4">UMA domain-containing protein</fullName>
    </submittedName>
</protein>
<gene>
    <name evidence="3" type="ORF">ZHAS_00011725</name>
</gene>
<evidence type="ECO:0000313" key="4">
    <source>
        <dbReference type="EnsemblMetazoa" id="ASIC011725-PA"/>
    </source>
</evidence>
<evidence type="ECO:0000259" key="2">
    <source>
        <dbReference type="PROSITE" id="PS51497"/>
    </source>
</evidence>
<accession>A0A084W108</accession>
<feature type="region of interest" description="Disordered" evidence="1">
    <location>
        <begin position="1"/>
        <end position="67"/>
    </location>
</feature>
<dbReference type="Proteomes" id="UP000030765">
    <property type="component" value="Unassembled WGS sequence"/>
</dbReference>
<proteinExistence type="predicted"/>
<dbReference type="EnsemblMetazoa" id="ASIC011725-RA">
    <property type="protein sequence ID" value="ASIC011725-PA"/>
    <property type="gene ID" value="ASIC011725"/>
</dbReference>
<reference evidence="4" key="2">
    <citation type="submission" date="2020-05" db="UniProtKB">
        <authorList>
            <consortium name="EnsemblMetazoa"/>
        </authorList>
    </citation>
    <scope>IDENTIFICATION</scope>
</reference>
<dbReference type="VEuPathDB" id="VectorBase:ASIS017979"/>
<evidence type="ECO:0000256" key="1">
    <source>
        <dbReference type="SAM" id="MobiDB-lite"/>
    </source>
</evidence>
<dbReference type="AlphaFoldDB" id="A0A084W108"/>
<dbReference type="PROSITE" id="PS51497">
    <property type="entry name" value="UMA"/>
    <property type="match status" value="1"/>
</dbReference>
<dbReference type="VEuPathDB" id="VectorBase:ASIC011725"/>
<dbReference type="EMBL" id="ATLV01019180">
    <property type="status" value="NOT_ANNOTATED_CDS"/>
    <property type="molecule type" value="Genomic_DNA"/>
</dbReference>
<dbReference type="EMBL" id="KE525264">
    <property type="protein sequence ID" value="KFB43902.1"/>
    <property type="molecule type" value="Genomic_DNA"/>
</dbReference>
<keyword evidence="5" id="KW-1185">Reference proteome</keyword>
<name>A0A084W108_ANOSI</name>
<feature type="compositionally biased region" description="Basic residues" evidence="1">
    <location>
        <begin position="1"/>
        <end position="11"/>
    </location>
</feature>
<reference evidence="3 5" key="1">
    <citation type="journal article" date="2014" name="BMC Genomics">
        <title>Genome sequence of Anopheles sinensis provides insight into genetics basis of mosquito competence for malaria parasites.</title>
        <authorList>
            <person name="Zhou D."/>
            <person name="Zhang D."/>
            <person name="Ding G."/>
            <person name="Shi L."/>
            <person name="Hou Q."/>
            <person name="Ye Y."/>
            <person name="Xu Y."/>
            <person name="Zhou H."/>
            <person name="Xiong C."/>
            <person name="Li S."/>
            <person name="Yu J."/>
            <person name="Hong S."/>
            <person name="Yu X."/>
            <person name="Zou P."/>
            <person name="Chen C."/>
            <person name="Chang X."/>
            <person name="Wang W."/>
            <person name="Lv Y."/>
            <person name="Sun Y."/>
            <person name="Ma L."/>
            <person name="Shen B."/>
            <person name="Zhu C."/>
        </authorList>
    </citation>
    <scope>NUCLEOTIDE SEQUENCE [LARGE SCALE GENOMIC DNA]</scope>
</reference>
<dbReference type="OrthoDB" id="5959275at2759"/>
<dbReference type="STRING" id="74873.A0A084W108"/>
<feature type="compositionally biased region" description="Pro residues" evidence="1">
    <location>
        <begin position="18"/>
        <end position="27"/>
    </location>
</feature>
<evidence type="ECO:0000313" key="5">
    <source>
        <dbReference type="Proteomes" id="UP000030765"/>
    </source>
</evidence>
<sequence length="158" mass="17529">MFSFFKTKKPSPTHTPVEPIPGAAPAPPREDDFIFIERRGASPKPNVGGEDEKSPLSPGGSGLYPAIPGPLAKDPAKVAPVARQYSEEKWTHFMSQVPFKLAPELCVDDLNELSRLQTYDVLSYITQILYSQEYNFHLEKSVLNEMAKEDFASSVDNS</sequence>
<dbReference type="InterPro" id="IPR023340">
    <property type="entry name" value="UMA"/>
</dbReference>
<dbReference type="OMA" id="YGPMPYP"/>
<feature type="compositionally biased region" description="Basic and acidic residues" evidence="1">
    <location>
        <begin position="28"/>
        <end position="40"/>
    </location>
</feature>
<feature type="domain" description="UMA" evidence="2">
    <location>
        <begin position="94"/>
        <end position="143"/>
    </location>
</feature>
<evidence type="ECO:0000313" key="3">
    <source>
        <dbReference type="EMBL" id="KFB43902.1"/>
    </source>
</evidence>
<organism evidence="3">
    <name type="scientific">Anopheles sinensis</name>
    <name type="common">Mosquito</name>
    <dbReference type="NCBI Taxonomy" id="74873"/>
    <lineage>
        <taxon>Eukaryota</taxon>
        <taxon>Metazoa</taxon>
        <taxon>Ecdysozoa</taxon>
        <taxon>Arthropoda</taxon>
        <taxon>Hexapoda</taxon>
        <taxon>Insecta</taxon>
        <taxon>Pterygota</taxon>
        <taxon>Neoptera</taxon>
        <taxon>Endopterygota</taxon>
        <taxon>Diptera</taxon>
        <taxon>Nematocera</taxon>
        <taxon>Culicoidea</taxon>
        <taxon>Culicidae</taxon>
        <taxon>Anophelinae</taxon>
        <taxon>Anopheles</taxon>
    </lineage>
</organism>